<sequence length="204" mass="24065">MTILAEVGQLLTIVHPFLRDVYMLIFAIYFAQWAYIQRYSFGRVHPVAHFDELNLLTLPRTTGYCMDCCGPIEPPTLWVRDGNVQERSGQVRKSIINDERSEAMISTTESKEFEEKRRKLYENQAITARKLYETMMKEEKSHPSAFIKTRKYLDVDLELCHRAKFLMAQMSKSSVDAYMRKYTSQKNYAWRKISPGLYLMKVRH</sequence>
<reference evidence="1 2" key="2">
    <citation type="submission" date="2018-11" db="EMBL/GenBank/DDBJ databases">
        <authorList>
            <consortium name="Pathogen Informatics"/>
        </authorList>
    </citation>
    <scope>NUCLEOTIDE SEQUENCE [LARGE SCALE GENOMIC DNA]</scope>
</reference>
<protein>
    <submittedName>
        <fullName evidence="3">GT23 domain-containing protein</fullName>
    </submittedName>
</protein>
<evidence type="ECO:0000313" key="1">
    <source>
        <dbReference type="EMBL" id="VDP11856.1"/>
    </source>
</evidence>
<dbReference type="Proteomes" id="UP000270296">
    <property type="component" value="Unassembled WGS sequence"/>
</dbReference>
<dbReference type="EMBL" id="UZAM01010314">
    <property type="protein sequence ID" value="VDP11856.1"/>
    <property type="molecule type" value="Genomic_DNA"/>
</dbReference>
<evidence type="ECO:0000313" key="2">
    <source>
        <dbReference type="Proteomes" id="UP000270296"/>
    </source>
</evidence>
<dbReference type="WBParaSite" id="SBAD_0000735801-mRNA-1">
    <property type="protein sequence ID" value="SBAD_0000735801-mRNA-1"/>
    <property type="gene ID" value="SBAD_0000735801"/>
</dbReference>
<evidence type="ECO:0000313" key="3">
    <source>
        <dbReference type="WBParaSite" id="SBAD_0000735801-mRNA-1"/>
    </source>
</evidence>
<gene>
    <name evidence="1" type="ORF">SBAD_LOCUS7092</name>
</gene>
<dbReference type="AlphaFoldDB" id="A0A183ITZ5"/>
<keyword evidence="2" id="KW-1185">Reference proteome</keyword>
<name>A0A183ITZ5_9BILA</name>
<reference evidence="3" key="1">
    <citation type="submission" date="2016-06" db="UniProtKB">
        <authorList>
            <consortium name="WormBaseParasite"/>
        </authorList>
    </citation>
    <scope>IDENTIFICATION</scope>
</reference>
<organism evidence="3">
    <name type="scientific">Soboliphyme baturini</name>
    <dbReference type="NCBI Taxonomy" id="241478"/>
    <lineage>
        <taxon>Eukaryota</taxon>
        <taxon>Metazoa</taxon>
        <taxon>Ecdysozoa</taxon>
        <taxon>Nematoda</taxon>
        <taxon>Enoplea</taxon>
        <taxon>Dorylaimia</taxon>
        <taxon>Dioctophymatida</taxon>
        <taxon>Dioctophymatoidea</taxon>
        <taxon>Soboliphymatidae</taxon>
        <taxon>Soboliphyme</taxon>
    </lineage>
</organism>
<accession>A0A183ITZ5</accession>
<proteinExistence type="predicted"/>
<dbReference type="OrthoDB" id="549017at2759"/>